<dbReference type="InterPro" id="IPR015943">
    <property type="entry name" value="WD40/YVTN_repeat-like_dom_sf"/>
</dbReference>
<dbReference type="AlphaFoldDB" id="A0A9W4WRE0"/>
<feature type="non-terminal residue" evidence="1">
    <location>
        <position position="68"/>
    </location>
</feature>
<comment type="caution">
    <text evidence="1">The sequence shown here is derived from an EMBL/GenBank/DDBJ whole genome shotgun (WGS) entry which is preliminary data.</text>
</comment>
<evidence type="ECO:0000313" key="2">
    <source>
        <dbReference type="Proteomes" id="UP001152533"/>
    </source>
</evidence>
<gene>
    <name evidence="1" type="ORF">CGXH109_LOCUS137213</name>
</gene>
<accession>A0A9W4WRE0</accession>
<reference evidence="1" key="1">
    <citation type="submission" date="2022-08" db="EMBL/GenBank/DDBJ databases">
        <authorList>
            <person name="Giroux E."/>
            <person name="Giroux E."/>
        </authorList>
    </citation>
    <scope>NUCLEOTIDE SEQUENCE</scope>
    <source>
        <strain evidence="1">H1091258</strain>
    </source>
</reference>
<dbReference type="EMBL" id="CAMGZC010002093">
    <property type="protein sequence ID" value="CAI0654361.1"/>
    <property type="molecule type" value="Genomic_DNA"/>
</dbReference>
<dbReference type="Proteomes" id="UP001152533">
    <property type="component" value="Unassembled WGS sequence"/>
</dbReference>
<sequence length="68" mass="7591">MSGHNDDHEEPEMLGADEVGEEVNIDNDDVAMDSDDDNEEITLHNDSVAYFDAHKDSVFTIAQHPIHP</sequence>
<proteinExistence type="predicted"/>
<evidence type="ECO:0000313" key="1">
    <source>
        <dbReference type="EMBL" id="CAI0654361.1"/>
    </source>
</evidence>
<dbReference type="Gene3D" id="2.130.10.10">
    <property type="entry name" value="YVTN repeat-like/Quinoprotein amine dehydrogenase"/>
    <property type="match status" value="1"/>
</dbReference>
<organism evidence="1 2">
    <name type="scientific">Colletotrichum noveboracense</name>
    <dbReference type="NCBI Taxonomy" id="2664923"/>
    <lineage>
        <taxon>Eukaryota</taxon>
        <taxon>Fungi</taxon>
        <taxon>Dikarya</taxon>
        <taxon>Ascomycota</taxon>
        <taxon>Pezizomycotina</taxon>
        <taxon>Sordariomycetes</taxon>
        <taxon>Hypocreomycetidae</taxon>
        <taxon>Glomerellales</taxon>
        <taxon>Glomerellaceae</taxon>
        <taxon>Colletotrichum</taxon>
        <taxon>Colletotrichum gloeosporioides species complex</taxon>
    </lineage>
</organism>
<keyword evidence="2" id="KW-1185">Reference proteome</keyword>
<name>A0A9W4WRE0_9PEZI</name>
<protein>
    <submittedName>
        <fullName evidence="1">Uncharacterized protein</fullName>
    </submittedName>
</protein>